<evidence type="ECO:0000313" key="8">
    <source>
        <dbReference type="Proteomes" id="UP000586454"/>
    </source>
</evidence>
<dbReference type="PIRSF" id="PIRSF006230">
    <property type="entry name" value="MG442"/>
    <property type="match status" value="1"/>
</dbReference>
<dbReference type="AlphaFoldDB" id="A0A6V6Y0D6"/>
<evidence type="ECO:0000256" key="5">
    <source>
        <dbReference type="PIRSR" id="PIRSR006230-1"/>
    </source>
</evidence>
<dbReference type="InterPro" id="IPR006073">
    <property type="entry name" value="GTP-bd"/>
</dbReference>
<dbReference type="InterPro" id="IPR016478">
    <property type="entry name" value="GTPase_MTG1"/>
</dbReference>
<feature type="binding site" evidence="5">
    <location>
        <begin position="58"/>
        <end position="61"/>
    </location>
    <ligand>
        <name>GTP</name>
        <dbReference type="ChEBI" id="CHEBI:37565"/>
    </ligand>
</feature>
<dbReference type="GO" id="GO:0003924">
    <property type="term" value="F:GTPase activity"/>
    <property type="evidence" value="ECO:0007669"/>
    <property type="project" value="TreeGrafter"/>
</dbReference>
<dbReference type="Gene3D" id="1.10.1580.10">
    <property type="match status" value="1"/>
</dbReference>
<evidence type="ECO:0000256" key="2">
    <source>
        <dbReference type="ARBA" id="ARBA00022741"/>
    </source>
</evidence>
<dbReference type="PROSITE" id="PS51721">
    <property type="entry name" value="G_CP"/>
    <property type="match status" value="1"/>
</dbReference>
<gene>
    <name evidence="7" type="ORF">PEPNEM18_00480</name>
</gene>
<comment type="caution">
    <text evidence="7">The sequence shown here is derived from an EMBL/GenBank/DDBJ whole genome shotgun (WGS) entry which is preliminary data.</text>
</comment>
<comment type="function">
    <text evidence="4">Required for a late step of 50S ribosomal subunit assembly. Has GTPase activity.</text>
</comment>
<reference evidence="7 8" key="1">
    <citation type="submission" date="2020-06" db="EMBL/GenBank/DDBJ databases">
        <authorList>
            <person name="Criscuolo A."/>
        </authorList>
    </citation>
    <scope>NUCLEOTIDE SEQUENCE [LARGE SCALE GENOMIC DNA]</scope>
    <source>
        <strain evidence="7">1804121828</strain>
    </source>
</reference>
<dbReference type="RefSeq" id="WP_180498863.1">
    <property type="nucleotide sequence ID" value="NZ_CAIJCS010000014.1"/>
</dbReference>
<dbReference type="CDD" id="cd01856">
    <property type="entry name" value="YlqF"/>
    <property type="match status" value="1"/>
</dbReference>
<feature type="binding site" evidence="5">
    <location>
        <begin position="131"/>
        <end position="136"/>
    </location>
    <ligand>
        <name>GTP</name>
        <dbReference type="ChEBI" id="CHEBI:37565"/>
    </ligand>
</feature>
<dbReference type="InterPro" id="IPR027417">
    <property type="entry name" value="P-loop_NTPase"/>
</dbReference>
<keyword evidence="3 4" id="KW-0342">GTP-binding</keyword>
<organism evidence="7 8">
    <name type="scientific">Aedoeadaptatus nemausensis</name>
    <dbReference type="NCBI Taxonomy" id="2582829"/>
    <lineage>
        <taxon>Bacteria</taxon>
        <taxon>Bacillati</taxon>
        <taxon>Bacillota</taxon>
        <taxon>Tissierellia</taxon>
        <taxon>Tissierellales</taxon>
        <taxon>Peptoniphilaceae</taxon>
        <taxon>Aedoeadaptatus</taxon>
    </lineage>
</organism>
<dbReference type="InterPro" id="IPR030378">
    <property type="entry name" value="G_CP_dom"/>
</dbReference>
<dbReference type="Proteomes" id="UP000586454">
    <property type="component" value="Unassembled WGS sequence"/>
</dbReference>
<protein>
    <recommendedName>
        <fullName evidence="1 4">Ribosome biogenesis GTPase A</fullName>
    </recommendedName>
</protein>
<dbReference type="GO" id="GO:0005737">
    <property type="term" value="C:cytoplasm"/>
    <property type="evidence" value="ECO:0007669"/>
    <property type="project" value="UniProtKB-SubCell"/>
</dbReference>
<evidence type="ECO:0000256" key="3">
    <source>
        <dbReference type="ARBA" id="ARBA00023134"/>
    </source>
</evidence>
<dbReference type="Gene3D" id="3.40.50.300">
    <property type="entry name" value="P-loop containing nucleotide triphosphate hydrolases"/>
    <property type="match status" value="1"/>
</dbReference>
<comment type="subcellular location">
    <subcellularLocation>
        <location evidence="4">Cytoplasm</location>
    </subcellularLocation>
</comment>
<keyword evidence="8" id="KW-1185">Reference proteome</keyword>
<dbReference type="Pfam" id="PF01926">
    <property type="entry name" value="MMR_HSR1"/>
    <property type="match status" value="1"/>
</dbReference>
<evidence type="ECO:0000259" key="6">
    <source>
        <dbReference type="PROSITE" id="PS51721"/>
    </source>
</evidence>
<evidence type="ECO:0000256" key="4">
    <source>
        <dbReference type="PIRNR" id="PIRNR006230"/>
    </source>
</evidence>
<dbReference type="PANTHER" id="PTHR45782">
    <property type="entry name" value="MITOCHONDRIAL RIBOSOME-ASSOCIATED GTPASE 1"/>
    <property type="match status" value="1"/>
</dbReference>
<keyword evidence="2 4" id="KW-0547">Nucleotide-binding</keyword>
<proteinExistence type="inferred from homology"/>
<sequence length="287" mass="32933">MKINWYPGHMKKTIESIQSVKSQCDLAIVLLDARIPMSSYNPLLDDTFANYPVLYLLNKSDLADPTITEEWIEYFKSREDTSAIPWTATGKANMRTLTKAIEDLAEPIREKERAKGMQKRKLRVMVTGIPNVGKSTFINQLAGKKSAAIGNRPGITKTNQWIRHHPEFDLLDTPGVLWPKLDPPIRGRHLAFTGSIKDEIMDRETLAFELLKEGMEKFYEIIAERYDLKEEYTEAIELMDAIGKRRGCLMRGGEIDYTKVSSIILDEFRNGIWGRISLERVDDRHTL</sequence>
<dbReference type="GO" id="GO:0006412">
    <property type="term" value="P:translation"/>
    <property type="evidence" value="ECO:0007669"/>
    <property type="project" value="TreeGrafter"/>
</dbReference>
<dbReference type="InterPro" id="IPR019991">
    <property type="entry name" value="GTP-bd_ribosome_bgen"/>
</dbReference>
<accession>A0A6V6Y0D6</accession>
<dbReference type="EMBL" id="CAIJCS010000014">
    <property type="protein sequence ID" value="CAC9925136.1"/>
    <property type="molecule type" value="Genomic_DNA"/>
</dbReference>
<dbReference type="CDD" id="cd00882">
    <property type="entry name" value="Ras_like_GTPase"/>
    <property type="match status" value="1"/>
</dbReference>
<dbReference type="NCBIfam" id="TIGR03596">
    <property type="entry name" value="GTPase_YlqF"/>
    <property type="match status" value="1"/>
</dbReference>
<dbReference type="PANTHER" id="PTHR45782:SF4">
    <property type="entry name" value="MITOCHONDRIAL RIBOSOME-ASSOCIATED GTPASE 1"/>
    <property type="match status" value="1"/>
</dbReference>
<dbReference type="GO" id="GO:0005525">
    <property type="term" value="F:GTP binding"/>
    <property type="evidence" value="ECO:0007669"/>
    <property type="project" value="UniProtKB-KW"/>
</dbReference>
<dbReference type="InterPro" id="IPR023179">
    <property type="entry name" value="GTP-bd_ortho_bundle_sf"/>
</dbReference>
<name>A0A6V6Y0D6_9FIRM</name>
<feature type="binding site" evidence="5">
    <location>
        <position position="175"/>
    </location>
    <ligand>
        <name>GTP</name>
        <dbReference type="ChEBI" id="CHEBI:37565"/>
    </ligand>
</feature>
<comment type="similarity">
    <text evidence="4">Belongs to the TRAFAC class YlqF/YawG GTPase family. MTG1 subfamily.</text>
</comment>
<feature type="domain" description="CP-type G" evidence="6">
    <location>
        <begin position="14"/>
        <end position="179"/>
    </location>
</feature>
<keyword evidence="4" id="KW-0963">Cytoplasm</keyword>
<evidence type="ECO:0000313" key="7">
    <source>
        <dbReference type="EMBL" id="CAC9925136.1"/>
    </source>
</evidence>
<dbReference type="SUPFAM" id="SSF52540">
    <property type="entry name" value="P-loop containing nucleoside triphosphate hydrolases"/>
    <property type="match status" value="1"/>
</dbReference>
<evidence type="ECO:0000256" key="1">
    <source>
        <dbReference type="ARBA" id="ARBA00014898"/>
    </source>
</evidence>